<feature type="transmembrane region" description="Helical" evidence="8">
    <location>
        <begin position="331"/>
        <end position="349"/>
    </location>
</feature>
<dbReference type="Gene3D" id="1.20.1740.10">
    <property type="entry name" value="Amino acid/polyamine transporter I"/>
    <property type="match status" value="1"/>
</dbReference>
<evidence type="ECO:0000256" key="6">
    <source>
        <dbReference type="ARBA" id="ARBA00022989"/>
    </source>
</evidence>
<evidence type="ECO:0000313" key="10">
    <source>
        <dbReference type="Proteomes" id="UP000295325"/>
    </source>
</evidence>
<evidence type="ECO:0000256" key="5">
    <source>
        <dbReference type="ARBA" id="ARBA00022692"/>
    </source>
</evidence>
<comment type="caution">
    <text evidence="9">The sequence shown here is derived from an EMBL/GenBank/DDBJ whole genome shotgun (WGS) entry which is preliminary data.</text>
</comment>
<evidence type="ECO:0000256" key="3">
    <source>
        <dbReference type="ARBA" id="ARBA00022448"/>
    </source>
</evidence>
<accession>A0A4R7KBN7</accession>
<dbReference type="Pfam" id="PF03845">
    <property type="entry name" value="Spore_permease"/>
    <property type="match status" value="1"/>
</dbReference>
<name>A0A4R7KBN7_9CLOT</name>
<feature type="transmembrane region" description="Helical" evidence="8">
    <location>
        <begin position="109"/>
        <end position="133"/>
    </location>
</feature>
<feature type="transmembrane region" description="Helical" evidence="8">
    <location>
        <begin position="250"/>
        <end position="273"/>
    </location>
</feature>
<comment type="subcellular location">
    <subcellularLocation>
        <location evidence="1">Membrane</location>
        <topology evidence="1">Multi-pass membrane protein</topology>
    </subcellularLocation>
</comment>
<keyword evidence="3" id="KW-0813">Transport</keyword>
<keyword evidence="6 8" id="KW-1133">Transmembrane helix</keyword>
<evidence type="ECO:0000256" key="2">
    <source>
        <dbReference type="ARBA" id="ARBA00007998"/>
    </source>
</evidence>
<evidence type="ECO:0000256" key="8">
    <source>
        <dbReference type="SAM" id="Phobius"/>
    </source>
</evidence>
<keyword evidence="7 8" id="KW-0472">Membrane</keyword>
<dbReference type="NCBIfam" id="TIGR00912">
    <property type="entry name" value="2A0309"/>
    <property type="match status" value="1"/>
</dbReference>
<feature type="transmembrane region" description="Helical" evidence="8">
    <location>
        <begin position="78"/>
        <end position="97"/>
    </location>
</feature>
<protein>
    <submittedName>
        <fullName evidence="9">Spore germination protein (Amino acid permease)</fullName>
    </submittedName>
</protein>
<evidence type="ECO:0000256" key="7">
    <source>
        <dbReference type="ARBA" id="ARBA00023136"/>
    </source>
</evidence>
<dbReference type="InterPro" id="IPR004761">
    <property type="entry name" value="Spore_GerAB"/>
</dbReference>
<dbReference type="GO" id="GO:0016020">
    <property type="term" value="C:membrane"/>
    <property type="evidence" value="ECO:0007669"/>
    <property type="project" value="UniProtKB-SubCell"/>
</dbReference>
<dbReference type="OrthoDB" id="1931502at2"/>
<gene>
    <name evidence="9" type="ORF">EDD71_11644</name>
</gene>
<keyword evidence="10" id="KW-1185">Reference proteome</keyword>
<dbReference type="AlphaFoldDB" id="A0A4R7KBN7"/>
<evidence type="ECO:0000256" key="1">
    <source>
        <dbReference type="ARBA" id="ARBA00004141"/>
    </source>
</evidence>
<feature type="transmembrane region" description="Helical" evidence="8">
    <location>
        <begin position="185"/>
        <end position="206"/>
    </location>
</feature>
<dbReference type="RefSeq" id="WP_133628586.1">
    <property type="nucleotide sequence ID" value="NZ_SOAZ01000016.1"/>
</dbReference>
<feature type="transmembrane region" description="Helical" evidence="8">
    <location>
        <begin position="12"/>
        <end position="30"/>
    </location>
</feature>
<feature type="transmembrane region" description="Helical" evidence="8">
    <location>
        <begin position="218"/>
        <end position="238"/>
    </location>
</feature>
<reference evidence="9 10" key="1">
    <citation type="submission" date="2019-03" db="EMBL/GenBank/DDBJ databases">
        <title>Genomic Encyclopedia of Type Strains, Phase IV (KMG-IV): sequencing the most valuable type-strain genomes for metagenomic binning, comparative biology and taxonomic classification.</title>
        <authorList>
            <person name="Goeker M."/>
        </authorList>
    </citation>
    <scope>NUCLEOTIDE SEQUENCE [LARGE SCALE GENOMIC DNA]</scope>
    <source>
        <strain evidence="9 10">DSM 24455</strain>
    </source>
</reference>
<feature type="transmembrane region" description="Helical" evidence="8">
    <location>
        <begin position="42"/>
        <end position="66"/>
    </location>
</feature>
<organism evidence="9 10">
    <name type="scientific">Fonticella tunisiensis</name>
    <dbReference type="NCBI Taxonomy" id="1096341"/>
    <lineage>
        <taxon>Bacteria</taxon>
        <taxon>Bacillati</taxon>
        <taxon>Bacillota</taxon>
        <taxon>Clostridia</taxon>
        <taxon>Eubacteriales</taxon>
        <taxon>Clostridiaceae</taxon>
        <taxon>Fonticella</taxon>
    </lineage>
</organism>
<dbReference type="PANTHER" id="PTHR34975">
    <property type="entry name" value="SPORE GERMINATION PROTEIN A2"/>
    <property type="match status" value="1"/>
</dbReference>
<evidence type="ECO:0000256" key="4">
    <source>
        <dbReference type="ARBA" id="ARBA00022544"/>
    </source>
</evidence>
<keyword evidence="5 8" id="KW-0812">Transmembrane</keyword>
<dbReference type="PANTHER" id="PTHR34975:SF2">
    <property type="entry name" value="SPORE GERMINATION PROTEIN A2"/>
    <property type="match status" value="1"/>
</dbReference>
<keyword evidence="4" id="KW-0309">Germination</keyword>
<proteinExistence type="inferred from homology"/>
<dbReference type="Proteomes" id="UP000295325">
    <property type="component" value="Unassembled WGS sequence"/>
</dbReference>
<comment type="similarity">
    <text evidence="2">Belongs to the amino acid-polyamine-organocation (APC) superfamily. Spore germination protein (SGP) (TC 2.A.3.9) family.</text>
</comment>
<feature type="transmembrane region" description="Helical" evidence="8">
    <location>
        <begin position="145"/>
        <end position="165"/>
    </location>
</feature>
<feature type="transmembrane region" description="Helical" evidence="8">
    <location>
        <begin position="303"/>
        <end position="319"/>
    </location>
</feature>
<dbReference type="EMBL" id="SOAZ01000016">
    <property type="protein sequence ID" value="TDT51958.1"/>
    <property type="molecule type" value="Genomic_DNA"/>
</dbReference>
<dbReference type="GO" id="GO:0009847">
    <property type="term" value="P:spore germination"/>
    <property type="evidence" value="ECO:0007669"/>
    <property type="project" value="InterPro"/>
</dbReference>
<sequence>MKAINNHITKNQYLFIIQSSMIGVGVLSLASEVSKEAHQSGWISVLIGGIYPLTCVLIGASIYKNVSYLDYFQMSKKLYGNILTYIFTLLFTVYFLFTEAFILSGFANLMIFSITQFLSPYVIMIVSIIVAFLTSRKGLTNIGRITELMFYVTFFIFLIPLYFINKGNVTNLLPLIDGIDNILKSLKGALFSYSGIEVCFFIIPFITDTKKIKSSGVIGSLITIALYTMTVLIVVSYIGWRFASKLQYPILYLVGSIELSVIANFETIIIFIWGNKIFQTLSIIHCVLSYCVSNLFKVSYKSSCYFLCLPYLVLASFFISEHKRSSIVDIIMPYFIIYTIIWMILTLLISSIKKRGIKNEGN</sequence>
<evidence type="ECO:0000313" key="9">
    <source>
        <dbReference type="EMBL" id="TDT51958.1"/>
    </source>
</evidence>